<dbReference type="EMBL" id="JACMSC010000013">
    <property type="protein sequence ID" value="KAG6491581.1"/>
    <property type="molecule type" value="Genomic_DNA"/>
</dbReference>
<evidence type="ECO:0000259" key="10">
    <source>
        <dbReference type="PROSITE" id="PS50157"/>
    </source>
</evidence>
<accession>A0A8J5KJ43</accession>
<dbReference type="SUPFAM" id="SSF57667">
    <property type="entry name" value="beta-beta-alpha zinc fingers"/>
    <property type="match status" value="1"/>
</dbReference>
<dbReference type="Pfam" id="PF13912">
    <property type="entry name" value="zf-C2H2_6"/>
    <property type="match status" value="2"/>
</dbReference>
<keyword evidence="6" id="KW-0805">Transcription regulation</keyword>
<organism evidence="11 12">
    <name type="scientific">Zingiber officinale</name>
    <name type="common">Ginger</name>
    <name type="synonym">Amomum zingiber</name>
    <dbReference type="NCBI Taxonomy" id="94328"/>
    <lineage>
        <taxon>Eukaryota</taxon>
        <taxon>Viridiplantae</taxon>
        <taxon>Streptophyta</taxon>
        <taxon>Embryophyta</taxon>
        <taxon>Tracheophyta</taxon>
        <taxon>Spermatophyta</taxon>
        <taxon>Magnoliopsida</taxon>
        <taxon>Liliopsida</taxon>
        <taxon>Zingiberales</taxon>
        <taxon>Zingiberaceae</taxon>
        <taxon>Zingiber</taxon>
    </lineage>
</organism>
<dbReference type="PANTHER" id="PTHR26374:SF456">
    <property type="entry name" value="ZINC FINGER PROTEIN ZAT5-LIKE"/>
    <property type="match status" value="1"/>
</dbReference>
<dbReference type="InterPro" id="IPR013087">
    <property type="entry name" value="Znf_C2H2_type"/>
</dbReference>
<evidence type="ECO:0000313" key="11">
    <source>
        <dbReference type="EMBL" id="KAG6491581.1"/>
    </source>
</evidence>
<evidence type="ECO:0000256" key="6">
    <source>
        <dbReference type="ARBA" id="ARBA00023015"/>
    </source>
</evidence>
<keyword evidence="8" id="KW-0539">Nucleus</keyword>
<evidence type="ECO:0000256" key="1">
    <source>
        <dbReference type="ARBA" id="ARBA00004123"/>
    </source>
</evidence>
<keyword evidence="7" id="KW-0804">Transcription</keyword>
<reference evidence="11 12" key="1">
    <citation type="submission" date="2020-08" db="EMBL/GenBank/DDBJ databases">
        <title>Plant Genome Project.</title>
        <authorList>
            <person name="Zhang R.-G."/>
        </authorList>
    </citation>
    <scope>NUCLEOTIDE SEQUENCE [LARGE SCALE GENOMIC DNA]</scope>
    <source>
        <tissue evidence="11">Rhizome</tissue>
    </source>
</reference>
<dbReference type="AlphaFoldDB" id="A0A8J5KJ43"/>
<evidence type="ECO:0000256" key="3">
    <source>
        <dbReference type="ARBA" id="ARBA00022737"/>
    </source>
</evidence>
<evidence type="ECO:0000256" key="5">
    <source>
        <dbReference type="ARBA" id="ARBA00022833"/>
    </source>
</evidence>
<dbReference type="Gene3D" id="3.30.160.60">
    <property type="entry name" value="Classic Zinc Finger"/>
    <property type="match status" value="1"/>
</dbReference>
<evidence type="ECO:0000256" key="9">
    <source>
        <dbReference type="PROSITE-ProRule" id="PRU00042"/>
    </source>
</evidence>
<protein>
    <recommendedName>
        <fullName evidence="10">C2H2-type domain-containing protein</fullName>
    </recommendedName>
</protein>
<sequence length="128" mass="13994">MRLCAACQPYEAVVAGCSQDGQCFDVSLSRRRRRAIVDIVVGAGCSSAKRACSWRFPSFQALGGHLASLKKPRLSEAGGHPHSQDTAAASASKLRVHECSICRFEFNISRALGGHMRRHHGGEECRRR</sequence>
<evidence type="ECO:0000256" key="2">
    <source>
        <dbReference type="ARBA" id="ARBA00022723"/>
    </source>
</evidence>
<evidence type="ECO:0000256" key="4">
    <source>
        <dbReference type="ARBA" id="ARBA00022771"/>
    </source>
</evidence>
<dbReference type="Proteomes" id="UP000734854">
    <property type="component" value="Unassembled WGS sequence"/>
</dbReference>
<keyword evidence="4 9" id="KW-0863">Zinc-finger</keyword>
<gene>
    <name evidence="11" type="ORF">ZIOFF_046513</name>
</gene>
<name>A0A8J5KJ43_ZINOF</name>
<proteinExistence type="predicted"/>
<evidence type="ECO:0000256" key="7">
    <source>
        <dbReference type="ARBA" id="ARBA00023163"/>
    </source>
</evidence>
<dbReference type="PROSITE" id="PS50157">
    <property type="entry name" value="ZINC_FINGER_C2H2_2"/>
    <property type="match status" value="1"/>
</dbReference>
<comment type="subcellular location">
    <subcellularLocation>
        <location evidence="1">Nucleus</location>
    </subcellularLocation>
</comment>
<comment type="caution">
    <text evidence="11">The sequence shown here is derived from an EMBL/GenBank/DDBJ whole genome shotgun (WGS) entry which is preliminary data.</text>
</comment>
<feature type="domain" description="C2H2-type" evidence="10">
    <location>
        <begin position="97"/>
        <end position="125"/>
    </location>
</feature>
<keyword evidence="2" id="KW-0479">Metal-binding</keyword>
<keyword evidence="12" id="KW-1185">Reference proteome</keyword>
<dbReference type="InterPro" id="IPR036236">
    <property type="entry name" value="Znf_C2H2_sf"/>
</dbReference>
<dbReference type="PROSITE" id="PS00028">
    <property type="entry name" value="ZINC_FINGER_C2H2_1"/>
    <property type="match status" value="1"/>
</dbReference>
<dbReference type="PANTHER" id="PTHR26374">
    <property type="entry name" value="ZINC FINGER PROTEIN ZAT5"/>
    <property type="match status" value="1"/>
</dbReference>
<keyword evidence="3" id="KW-0677">Repeat</keyword>
<evidence type="ECO:0000256" key="8">
    <source>
        <dbReference type="ARBA" id="ARBA00023242"/>
    </source>
</evidence>
<dbReference type="GO" id="GO:0005634">
    <property type="term" value="C:nucleus"/>
    <property type="evidence" value="ECO:0007669"/>
    <property type="project" value="UniProtKB-SubCell"/>
</dbReference>
<evidence type="ECO:0000313" key="12">
    <source>
        <dbReference type="Proteomes" id="UP000734854"/>
    </source>
</evidence>
<keyword evidence="5" id="KW-0862">Zinc</keyword>
<dbReference type="GO" id="GO:0008270">
    <property type="term" value="F:zinc ion binding"/>
    <property type="evidence" value="ECO:0007669"/>
    <property type="project" value="UniProtKB-KW"/>
</dbReference>